<dbReference type="GeneID" id="40088431"/>
<reference evidence="2 3" key="1">
    <citation type="submission" date="2017-06" db="EMBL/GenBank/DDBJ databases">
        <authorList>
            <person name="Kim H.J."/>
            <person name="Triplett B.A."/>
        </authorList>
    </citation>
    <scope>NUCLEOTIDE SEQUENCE [LARGE SCALE GENOMIC DNA]</scope>
</reference>
<dbReference type="KEGG" id="vg:40088431"/>
<evidence type="ECO:0000256" key="1">
    <source>
        <dbReference type="SAM" id="Phobius"/>
    </source>
</evidence>
<keyword evidence="3" id="KW-1185">Reference proteome</keyword>
<evidence type="ECO:0000313" key="3">
    <source>
        <dbReference type="Proteomes" id="UP000223025"/>
    </source>
</evidence>
<dbReference type="Proteomes" id="UP000223025">
    <property type="component" value="Segment"/>
</dbReference>
<feature type="transmembrane region" description="Helical" evidence="1">
    <location>
        <begin position="15"/>
        <end position="35"/>
    </location>
</feature>
<keyword evidence="1" id="KW-0472">Membrane</keyword>
<dbReference type="EMBL" id="MF403008">
    <property type="protein sequence ID" value="AUZ95187.1"/>
    <property type="molecule type" value="Genomic_DNA"/>
</dbReference>
<name>A0A2L0V077_9CAUD</name>
<accession>A0A2L0V077</accession>
<evidence type="ECO:0000313" key="2">
    <source>
        <dbReference type="EMBL" id="AUZ95187.1"/>
    </source>
</evidence>
<protein>
    <submittedName>
        <fullName evidence="2">Uncharacterized protein</fullName>
    </submittedName>
</protein>
<proteinExistence type="predicted"/>
<organism evidence="2 3">
    <name type="scientific">Agrobacterium phage Atu_ph07</name>
    <dbReference type="NCBI Taxonomy" id="2024264"/>
    <lineage>
        <taxon>Viruses</taxon>
        <taxon>Duplodnaviria</taxon>
        <taxon>Heunggongvirae</taxon>
        <taxon>Uroviricota</taxon>
        <taxon>Caudoviricetes</taxon>
        <taxon>Polybotosvirus</taxon>
        <taxon>Polybotosvirus Atuph07</taxon>
    </lineage>
</organism>
<keyword evidence="1" id="KW-0812">Transmembrane</keyword>
<sequence length="41" mass="4349">MKTGDISATTGNKSLSLLLVNVLVLGNLSVFKKIVYSSSSY</sequence>
<keyword evidence="1" id="KW-1133">Transmembrane helix</keyword>
<dbReference type="RefSeq" id="YP_009612093.1">
    <property type="nucleotide sequence ID" value="NC_042013.1"/>
</dbReference>